<feature type="binding site" evidence="11">
    <location>
        <position position="103"/>
    </location>
    <ligand>
        <name>[4Fe-4S] cluster</name>
        <dbReference type="ChEBI" id="CHEBI:49883"/>
        <note>4Fe-4S-S-AdoMet</note>
    </ligand>
</feature>
<keyword evidence="5" id="KW-0949">S-adenosyl-L-methionine</keyword>
<evidence type="ECO:0000256" key="5">
    <source>
        <dbReference type="ARBA" id="ARBA00022691"/>
    </source>
</evidence>
<feature type="modified residue" description="N6-(pyridoxal phosphate)lysine" evidence="12">
    <location>
        <position position="317"/>
    </location>
</feature>
<reference evidence="14 15" key="1">
    <citation type="submission" date="2015-11" db="EMBL/GenBank/DDBJ databases">
        <title>Draft genome sequence of Agrobacterium sp. R89-1.</title>
        <authorList>
            <person name="Zahradnik J."/>
            <person name="Kyslikova E."/>
            <person name="Palyzova A."/>
            <person name="Kyslik P."/>
        </authorList>
    </citation>
    <scope>NUCLEOTIDE SEQUENCE [LARGE SCALE GENOMIC DNA]</scope>
    <source>
        <strain evidence="14 15">R89-1</strain>
    </source>
</reference>
<dbReference type="SFLD" id="SFLDG01070">
    <property type="entry name" value="PLP-dependent"/>
    <property type="match status" value="1"/>
</dbReference>
<accession>A0A135P2G5</accession>
<dbReference type="NCBIfam" id="TIGR00238">
    <property type="entry name" value="KamA family radical SAM protein"/>
    <property type="match status" value="1"/>
</dbReference>
<dbReference type="STRING" id="2052828.ATO67_05970"/>
<feature type="domain" description="Radical SAM core" evidence="13">
    <location>
        <begin position="89"/>
        <end position="302"/>
    </location>
</feature>
<comment type="cofactor">
    <cofactor evidence="2">
        <name>[4Fe-4S] cluster</name>
        <dbReference type="ChEBI" id="CHEBI:49883"/>
    </cofactor>
</comment>
<dbReference type="GO" id="GO:0016853">
    <property type="term" value="F:isomerase activity"/>
    <property type="evidence" value="ECO:0007669"/>
    <property type="project" value="UniProtKB-KW"/>
</dbReference>
<protein>
    <submittedName>
        <fullName evidence="14">Lysine 2,3-aminomutase</fullName>
    </submittedName>
</protein>
<dbReference type="GO" id="GO:0046872">
    <property type="term" value="F:metal ion binding"/>
    <property type="evidence" value="ECO:0007669"/>
    <property type="project" value="UniProtKB-KW"/>
</dbReference>
<evidence type="ECO:0000256" key="1">
    <source>
        <dbReference type="ARBA" id="ARBA00001933"/>
    </source>
</evidence>
<evidence type="ECO:0000256" key="11">
    <source>
        <dbReference type="PIRSR" id="PIRSR004911-1"/>
    </source>
</evidence>
<dbReference type="AlphaFoldDB" id="A0A135P2G5"/>
<dbReference type="RefSeq" id="WP_067645666.1">
    <property type="nucleotide sequence ID" value="NZ_KQ961025.1"/>
</dbReference>
<evidence type="ECO:0000256" key="6">
    <source>
        <dbReference type="ARBA" id="ARBA00022723"/>
    </source>
</evidence>
<keyword evidence="9 11" id="KW-0411">Iron-sulfur</keyword>
<dbReference type="PANTHER" id="PTHR30538:SF1">
    <property type="entry name" value="L-LYSINE 2,3-AMINOMUTASE"/>
    <property type="match status" value="1"/>
</dbReference>
<dbReference type="GO" id="GO:0051539">
    <property type="term" value="F:4 iron, 4 sulfur cluster binding"/>
    <property type="evidence" value="ECO:0007669"/>
    <property type="project" value="UniProtKB-KW"/>
</dbReference>
<dbReference type="InterPro" id="IPR058240">
    <property type="entry name" value="rSAM_sf"/>
</dbReference>
<dbReference type="EMBL" id="LNUW01000031">
    <property type="protein sequence ID" value="KXG85602.1"/>
    <property type="molecule type" value="Genomic_DNA"/>
</dbReference>
<evidence type="ECO:0000256" key="12">
    <source>
        <dbReference type="PIRSR" id="PIRSR603739-50"/>
    </source>
</evidence>
<dbReference type="PANTHER" id="PTHR30538">
    <property type="entry name" value="LYSINE 2,3-AMINOMUTASE-RELATED"/>
    <property type="match status" value="1"/>
</dbReference>
<sequence length="350" mass="38349">MTAHSLKSAEDLFDAGLIDGPTLERIRPVTERYAVAVTPAMADIIDRTDAADPIGLQFLPHEDELRQTPEERADPISDEAHSPVHGIVHRYPDRVLLKAVHICPVYCRFCFRREMVGPQGNGTMTSEELDTALAYIKAHQEIWEVILTGGDPLVLSPRRLTVIMEGLKAIPHVKIVRFHTRVPVVDPDCINAALVEALRSSGKTTYIALHANHPRELTEDARAACARLIDAGIAMVSQSVLLKGINDNPLVLGALMRAFVETRVKPYYLHHPDLAPGTSHFRLDIEEGQQIVAAMRGHISGLCQPIYVLDIPGGHGKAAIGQNAATKHADGCYSVSDFNGNDHLYPPSTE</sequence>
<dbReference type="NCBIfam" id="TIGR03822">
    <property type="entry name" value="AblA_like_2"/>
    <property type="match status" value="1"/>
</dbReference>
<evidence type="ECO:0000259" key="13">
    <source>
        <dbReference type="PROSITE" id="PS51918"/>
    </source>
</evidence>
<dbReference type="OrthoDB" id="9768064at2"/>
<gene>
    <name evidence="14" type="ORF">ATO67_05970</name>
</gene>
<keyword evidence="6 11" id="KW-0479">Metal-binding</keyword>
<feature type="binding site" evidence="11">
    <location>
        <position position="110"/>
    </location>
    <ligand>
        <name>[4Fe-4S] cluster</name>
        <dbReference type="ChEBI" id="CHEBI:49883"/>
        <note>4Fe-4S-S-AdoMet</note>
    </ligand>
</feature>
<dbReference type="Proteomes" id="UP000070498">
    <property type="component" value="Unassembled WGS sequence"/>
</dbReference>
<dbReference type="InterPro" id="IPR022447">
    <property type="entry name" value="Lys_aminomutase-rel"/>
</dbReference>
<dbReference type="Pfam" id="PF04055">
    <property type="entry name" value="Radical_SAM"/>
    <property type="match status" value="1"/>
</dbReference>
<name>A0A135P2G5_9HYPH</name>
<dbReference type="SUPFAM" id="SSF102114">
    <property type="entry name" value="Radical SAM enzymes"/>
    <property type="match status" value="1"/>
</dbReference>
<comment type="caution">
    <text evidence="14">The sequence shown here is derived from an EMBL/GenBank/DDBJ whole genome shotgun (WGS) entry which is preliminary data.</text>
</comment>
<dbReference type="PIRSF" id="PIRSF004911">
    <property type="entry name" value="DUF160"/>
    <property type="match status" value="1"/>
</dbReference>
<evidence type="ECO:0000256" key="4">
    <source>
        <dbReference type="ARBA" id="ARBA00022485"/>
    </source>
</evidence>
<comment type="similarity">
    <text evidence="3">Belongs to the radical SAM superfamily. KamA family.</text>
</comment>
<evidence type="ECO:0000313" key="14">
    <source>
        <dbReference type="EMBL" id="KXG85602.1"/>
    </source>
</evidence>
<keyword evidence="10" id="KW-0413">Isomerase</keyword>
<proteinExistence type="inferred from homology"/>
<evidence type="ECO:0000256" key="10">
    <source>
        <dbReference type="ARBA" id="ARBA00023235"/>
    </source>
</evidence>
<evidence type="ECO:0000313" key="15">
    <source>
        <dbReference type="Proteomes" id="UP000070498"/>
    </source>
</evidence>
<keyword evidence="4 11" id="KW-0004">4Fe-4S</keyword>
<organism evidence="14 15">
    <name type="scientific">Agrobacterium bohemicum</name>
    <dbReference type="NCBI Taxonomy" id="2052828"/>
    <lineage>
        <taxon>Bacteria</taxon>
        <taxon>Pseudomonadati</taxon>
        <taxon>Pseudomonadota</taxon>
        <taxon>Alphaproteobacteria</taxon>
        <taxon>Hyphomicrobiales</taxon>
        <taxon>Rhizobiaceae</taxon>
        <taxon>Rhizobium/Agrobacterium group</taxon>
        <taxon>Agrobacterium</taxon>
    </lineage>
</organism>
<evidence type="ECO:0000256" key="3">
    <source>
        <dbReference type="ARBA" id="ARBA00008703"/>
    </source>
</evidence>
<feature type="binding site" evidence="11">
    <location>
        <position position="107"/>
    </location>
    <ligand>
        <name>[4Fe-4S] cluster</name>
        <dbReference type="ChEBI" id="CHEBI:49883"/>
        <note>4Fe-4S-S-AdoMet</note>
    </ligand>
</feature>
<evidence type="ECO:0000256" key="8">
    <source>
        <dbReference type="ARBA" id="ARBA00023004"/>
    </source>
</evidence>
<dbReference type="InterPro" id="IPR013785">
    <property type="entry name" value="Aldolase_TIM"/>
</dbReference>
<dbReference type="PROSITE" id="PS51918">
    <property type="entry name" value="RADICAL_SAM"/>
    <property type="match status" value="1"/>
</dbReference>
<keyword evidence="15" id="KW-1185">Reference proteome</keyword>
<dbReference type="CDD" id="cd01335">
    <property type="entry name" value="Radical_SAM"/>
    <property type="match status" value="1"/>
</dbReference>
<dbReference type="InterPro" id="IPR003739">
    <property type="entry name" value="Lys_aminomutase/Glu_NH3_mut"/>
</dbReference>
<evidence type="ECO:0000256" key="2">
    <source>
        <dbReference type="ARBA" id="ARBA00001966"/>
    </source>
</evidence>
<keyword evidence="8" id="KW-0408">Iron</keyword>
<dbReference type="Gene3D" id="3.20.20.70">
    <property type="entry name" value="Aldolase class I"/>
    <property type="match status" value="1"/>
</dbReference>
<evidence type="ECO:0000256" key="7">
    <source>
        <dbReference type="ARBA" id="ARBA00022898"/>
    </source>
</evidence>
<keyword evidence="7 12" id="KW-0663">Pyridoxal phosphate</keyword>
<evidence type="ECO:0000256" key="9">
    <source>
        <dbReference type="ARBA" id="ARBA00023014"/>
    </source>
</evidence>
<dbReference type="SFLD" id="SFLDS00029">
    <property type="entry name" value="Radical_SAM"/>
    <property type="match status" value="1"/>
</dbReference>
<comment type="cofactor">
    <cofactor evidence="1 12">
        <name>pyridoxal 5'-phosphate</name>
        <dbReference type="ChEBI" id="CHEBI:597326"/>
    </cofactor>
</comment>
<dbReference type="InterPro" id="IPR007197">
    <property type="entry name" value="rSAM"/>
</dbReference>